<keyword evidence="1" id="KW-0472">Membrane</keyword>
<dbReference type="RefSeq" id="WP_271054418.1">
    <property type="nucleotide sequence ID" value="NZ_JAQIIO010000005.1"/>
</dbReference>
<evidence type="ECO:0000313" key="2">
    <source>
        <dbReference type="EMBL" id="MDA5094714.1"/>
    </source>
</evidence>
<dbReference type="InterPro" id="IPR045519">
    <property type="entry name" value="DUF6476"/>
</dbReference>
<dbReference type="EMBL" id="JAQIIO010000005">
    <property type="protein sequence ID" value="MDA5094714.1"/>
    <property type="molecule type" value="Genomic_DNA"/>
</dbReference>
<feature type="transmembrane region" description="Helical" evidence="1">
    <location>
        <begin position="25"/>
        <end position="47"/>
    </location>
</feature>
<gene>
    <name evidence="2" type="ORF">O2N63_11525</name>
</gene>
<sequence length="108" mass="11755">MDNSPQDETGAEHTVLDGTVRFLKILVTTLTATTIIGLIVLITVIVMRFQQENVVPLPDELVLPAGVTATAVTRGPGWFAVVTDDERILILEPDGQTIRREVSISNTE</sequence>
<evidence type="ECO:0000313" key="3">
    <source>
        <dbReference type="Proteomes" id="UP001528040"/>
    </source>
</evidence>
<reference evidence="2 3" key="1">
    <citation type="submission" date="2023-01" db="EMBL/GenBank/DDBJ databases">
        <authorList>
            <person name="Yoon J.-W."/>
        </authorList>
    </citation>
    <scope>NUCLEOTIDE SEQUENCE [LARGE SCALE GENOMIC DNA]</scope>
    <source>
        <strain evidence="2 3">KMU-50</strain>
    </source>
</reference>
<proteinExistence type="predicted"/>
<accession>A0ABT4W2Q6</accession>
<name>A0ABT4W2Q6_9RHOB</name>
<dbReference type="Proteomes" id="UP001528040">
    <property type="component" value="Unassembled WGS sequence"/>
</dbReference>
<keyword evidence="1" id="KW-1133">Transmembrane helix</keyword>
<comment type="caution">
    <text evidence="2">The sequence shown here is derived from an EMBL/GenBank/DDBJ whole genome shotgun (WGS) entry which is preliminary data.</text>
</comment>
<evidence type="ECO:0000256" key="1">
    <source>
        <dbReference type="SAM" id="Phobius"/>
    </source>
</evidence>
<keyword evidence="1" id="KW-0812">Transmembrane</keyword>
<dbReference type="Pfam" id="PF20082">
    <property type="entry name" value="DUF6476"/>
    <property type="match status" value="1"/>
</dbReference>
<protein>
    <submittedName>
        <fullName evidence="2">DUF6476 family protein</fullName>
    </submittedName>
</protein>
<keyword evidence="3" id="KW-1185">Reference proteome</keyword>
<organism evidence="2 3">
    <name type="scientific">Aliiroseovarius salicola</name>
    <dbReference type="NCBI Taxonomy" id="3009082"/>
    <lineage>
        <taxon>Bacteria</taxon>
        <taxon>Pseudomonadati</taxon>
        <taxon>Pseudomonadota</taxon>
        <taxon>Alphaproteobacteria</taxon>
        <taxon>Rhodobacterales</taxon>
        <taxon>Paracoccaceae</taxon>
        <taxon>Aliiroseovarius</taxon>
    </lineage>
</organism>